<feature type="region of interest" description="Disordered" evidence="7">
    <location>
        <begin position="1"/>
        <end position="22"/>
    </location>
</feature>
<protein>
    <submittedName>
        <fullName evidence="9">S8 family serine peptidase</fullName>
    </submittedName>
</protein>
<dbReference type="Pfam" id="PF00082">
    <property type="entry name" value="Peptidase_S8"/>
    <property type="match status" value="1"/>
</dbReference>
<feature type="active site" description="Charge relay system" evidence="5">
    <location>
        <position position="387"/>
    </location>
</feature>
<evidence type="ECO:0000256" key="2">
    <source>
        <dbReference type="ARBA" id="ARBA00022670"/>
    </source>
</evidence>
<evidence type="ECO:0000256" key="3">
    <source>
        <dbReference type="ARBA" id="ARBA00022801"/>
    </source>
</evidence>
<comment type="similarity">
    <text evidence="1 5 6">Belongs to the peptidase S8 family.</text>
</comment>
<dbReference type="InterPro" id="IPR000209">
    <property type="entry name" value="Peptidase_S8/S53_dom"/>
</dbReference>
<dbReference type="Proteomes" id="UP001614338">
    <property type="component" value="Unassembled WGS sequence"/>
</dbReference>
<keyword evidence="2 5" id="KW-0645">Protease</keyword>
<evidence type="ECO:0000256" key="4">
    <source>
        <dbReference type="ARBA" id="ARBA00022825"/>
    </source>
</evidence>
<organism evidence="9 10">
    <name type="scientific">Vreelandella lionensis</name>
    <dbReference type="NCBI Taxonomy" id="1144478"/>
    <lineage>
        <taxon>Bacteria</taxon>
        <taxon>Pseudomonadati</taxon>
        <taxon>Pseudomonadota</taxon>
        <taxon>Gammaproteobacteria</taxon>
        <taxon>Oceanospirillales</taxon>
        <taxon>Halomonadaceae</taxon>
        <taxon>Vreelandella</taxon>
    </lineage>
</organism>
<dbReference type="Gene3D" id="3.40.50.200">
    <property type="entry name" value="Peptidase S8/S53 domain"/>
    <property type="match status" value="1"/>
</dbReference>
<keyword evidence="3 5" id="KW-0378">Hydrolase</keyword>
<comment type="caution">
    <text evidence="9">The sequence shown here is derived from an EMBL/GenBank/DDBJ whole genome shotgun (WGS) entry which is preliminary data.</text>
</comment>
<gene>
    <name evidence="9" type="ORF">ACIGG6_16840</name>
</gene>
<proteinExistence type="inferred from homology"/>
<evidence type="ECO:0000256" key="7">
    <source>
        <dbReference type="SAM" id="MobiDB-lite"/>
    </source>
</evidence>
<sequence>MPKKPQGRGSGNNPSGASKSLNSVSCGTEKLLLAALERGGSCLETGRFLISYRDGRVEEGIKALKAQNFRVADARDFTDQAVSLEDAGDAEAMVFPEIGVALIGGDALEQHGMSVLDKRAADSPIEIIEPEYFAFSENSEYLRGFLRAATTIARDLGVELDAEEGQSELEAALRPTWGLSRCKVPQSRWSGAGIKVAVLDTGMDLGHPDFADREFVTRSFVGEAVQDMNGHGTHCIGTACGPQAPGDTTPRYGIAYEAQILVGKVLTNSGSSTGAGVLAGLNWAIANRCEVISMSLGSQSPVQAAYKHAGAAALRNGCLVIAAAGNAATQTGAPANSPTVMSVASLDPNLSPSNFSNHGKIEIAAPGRDVFSSWPRPTRHKSISGTSMAAPHVAGCAALWAQSDASLRGMKLWEQLVASAKPLPLPDTQVGVGLVQAP</sequence>
<dbReference type="EMBL" id="JBITWC010000034">
    <property type="protein sequence ID" value="MFI8751654.1"/>
    <property type="molecule type" value="Genomic_DNA"/>
</dbReference>
<evidence type="ECO:0000259" key="8">
    <source>
        <dbReference type="Pfam" id="PF00082"/>
    </source>
</evidence>
<dbReference type="PRINTS" id="PR00723">
    <property type="entry name" value="SUBTILISIN"/>
</dbReference>
<evidence type="ECO:0000256" key="1">
    <source>
        <dbReference type="ARBA" id="ARBA00011073"/>
    </source>
</evidence>
<evidence type="ECO:0000313" key="9">
    <source>
        <dbReference type="EMBL" id="MFI8751654.1"/>
    </source>
</evidence>
<dbReference type="InterPro" id="IPR015500">
    <property type="entry name" value="Peptidase_S8_subtilisin-rel"/>
</dbReference>
<dbReference type="PANTHER" id="PTHR43806:SF11">
    <property type="entry name" value="CEREVISIN-RELATED"/>
    <property type="match status" value="1"/>
</dbReference>
<dbReference type="PROSITE" id="PS51892">
    <property type="entry name" value="SUBTILASE"/>
    <property type="match status" value="1"/>
</dbReference>
<keyword evidence="10" id="KW-1185">Reference proteome</keyword>
<keyword evidence="4 5" id="KW-0720">Serine protease</keyword>
<name>A0ABW8BWR4_9GAMM</name>
<feature type="domain" description="Peptidase S8/S53" evidence="8">
    <location>
        <begin position="191"/>
        <end position="433"/>
    </location>
</feature>
<dbReference type="InterPro" id="IPR050131">
    <property type="entry name" value="Peptidase_S8_subtilisin-like"/>
</dbReference>
<dbReference type="InterPro" id="IPR023828">
    <property type="entry name" value="Peptidase_S8_Ser-AS"/>
</dbReference>
<evidence type="ECO:0000256" key="6">
    <source>
        <dbReference type="RuleBase" id="RU003355"/>
    </source>
</evidence>
<dbReference type="SUPFAM" id="SSF52743">
    <property type="entry name" value="Subtilisin-like"/>
    <property type="match status" value="1"/>
</dbReference>
<dbReference type="PANTHER" id="PTHR43806">
    <property type="entry name" value="PEPTIDASE S8"/>
    <property type="match status" value="1"/>
</dbReference>
<dbReference type="PROSITE" id="PS00136">
    <property type="entry name" value="SUBTILASE_ASP"/>
    <property type="match status" value="1"/>
</dbReference>
<feature type="active site" description="Charge relay system" evidence="5">
    <location>
        <position position="231"/>
    </location>
</feature>
<dbReference type="PROSITE" id="PS00138">
    <property type="entry name" value="SUBTILASE_SER"/>
    <property type="match status" value="1"/>
</dbReference>
<dbReference type="InterPro" id="IPR023827">
    <property type="entry name" value="Peptidase_S8_Asp-AS"/>
</dbReference>
<evidence type="ECO:0000256" key="5">
    <source>
        <dbReference type="PROSITE-ProRule" id="PRU01240"/>
    </source>
</evidence>
<feature type="active site" description="Charge relay system" evidence="5">
    <location>
        <position position="200"/>
    </location>
</feature>
<dbReference type="RefSeq" id="WP_399846118.1">
    <property type="nucleotide sequence ID" value="NZ_JBITWC010000034.1"/>
</dbReference>
<evidence type="ECO:0000313" key="10">
    <source>
        <dbReference type="Proteomes" id="UP001614338"/>
    </source>
</evidence>
<dbReference type="InterPro" id="IPR036852">
    <property type="entry name" value="Peptidase_S8/S53_dom_sf"/>
</dbReference>
<feature type="compositionally biased region" description="Polar residues" evidence="7">
    <location>
        <begin position="11"/>
        <end position="22"/>
    </location>
</feature>
<reference evidence="9 10" key="1">
    <citation type="submission" date="2024-10" db="EMBL/GenBank/DDBJ databases">
        <title>The Natural Products Discovery Center: Release of the First 8490 Sequenced Strains for Exploring Actinobacteria Biosynthetic Diversity.</title>
        <authorList>
            <person name="Kalkreuter E."/>
            <person name="Kautsar S.A."/>
            <person name="Yang D."/>
            <person name="Bader C.D."/>
            <person name="Teijaro C.N."/>
            <person name="Fluegel L."/>
            <person name="Davis C.M."/>
            <person name="Simpson J.R."/>
            <person name="Lauterbach L."/>
            <person name="Steele A.D."/>
            <person name="Gui C."/>
            <person name="Meng S."/>
            <person name="Li G."/>
            <person name="Viehrig K."/>
            <person name="Ye F."/>
            <person name="Su P."/>
            <person name="Kiefer A.F."/>
            <person name="Nichols A."/>
            <person name="Cepeda A.J."/>
            <person name="Yan W."/>
            <person name="Fan B."/>
            <person name="Jiang Y."/>
            <person name="Adhikari A."/>
            <person name="Zheng C.-J."/>
            <person name="Schuster L."/>
            <person name="Cowan T.M."/>
            <person name="Smanski M.J."/>
            <person name="Chevrette M.G."/>
            <person name="De Carvalho L.P.S."/>
            <person name="Shen B."/>
        </authorList>
    </citation>
    <scope>NUCLEOTIDE SEQUENCE [LARGE SCALE GENOMIC DNA]</scope>
    <source>
        <strain evidence="9 10">NPDC077409</strain>
    </source>
</reference>
<accession>A0ABW8BWR4</accession>